<proteinExistence type="predicted"/>
<dbReference type="EMBL" id="BK014941">
    <property type="protein sequence ID" value="DAD83734.1"/>
    <property type="molecule type" value="Genomic_DNA"/>
</dbReference>
<name>A0A8S5MN83_9CAUD</name>
<organism evidence="1">
    <name type="scientific">Myoviridae sp. ctI7W9</name>
    <dbReference type="NCBI Taxonomy" id="2826636"/>
    <lineage>
        <taxon>Viruses</taxon>
        <taxon>Duplodnaviria</taxon>
        <taxon>Heunggongvirae</taxon>
        <taxon>Uroviricota</taxon>
        <taxon>Caudoviricetes</taxon>
    </lineage>
</organism>
<reference evidence="1" key="1">
    <citation type="journal article" date="2021" name="Proc. Natl. Acad. Sci. U.S.A.">
        <title>A Catalog of Tens of Thousands of Viruses from Human Metagenomes Reveals Hidden Associations with Chronic Diseases.</title>
        <authorList>
            <person name="Tisza M.J."/>
            <person name="Buck C.B."/>
        </authorList>
    </citation>
    <scope>NUCLEOTIDE SEQUENCE</scope>
    <source>
        <strain evidence="1">CtI7W9</strain>
    </source>
</reference>
<evidence type="ECO:0000313" key="1">
    <source>
        <dbReference type="EMBL" id="DAD83734.1"/>
    </source>
</evidence>
<accession>A0A8S5MN83</accession>
<sequence length="177" mass="20053">MGVVCSDLAREISLSRRIFLISPLSHLKTVARETPTSRATSSKDFPASMRRLLIKSLNSISYISLQEHNTTNIANLQHECCANVLTDAKRNGIIMLRKRNGGEKMFNDEAFRWYCNKRGFKLCKVAEAMGMRASTLYRKRKGELEFTLGEMQDFISFSGETIDSPEMINIFFAQAVA</sequence>
<protein>
    <submittedName>
        <fullName evidence="1">Transcriptional regulator FleQ factor, AAA+, ATPase, c-di-GMP</fullName>
    </submittedName>
</protein>